<gene>
    <name evidence="2" type="ORF">GCM10011348_38350</name>
</gene>
<protein>
    <recommendedName>
        <fullName evidence="4">Tetratricopeptide repeat protein</fullName>
    </recommendedName>
</protein>
<dbReference type="InterPro" id="IPR011990">
    <property type="entry name" value="TPR-like_helical_dom_sf"/>
</dbReference>
<evidence type="ECO:0000313" key="3">
    <source>
        <dbReference type="Proteomes" id="UP000599578"/>
    </source>
</evidence>
<organism evidence="2 3">
    <name type="scientific">Marinobacterium nitratireducens</name>
    <dbReference type="NCBI Taxonomy" id="518897"/>
    <lineage>
        <taxon>Bacteria</taxon>
        <taxon>Pseudomonadati</taxon>
        <taxon>Pseudomonadota</taxon>
        <taxon>Gammaproteobacteria</taxon>
        <taxon>Oceanospirillales</taxon>
        <taxon>Oceanospirillaceae</taxon>
        <taxon>Marinobacterium</taxon>
    </lineage>
</organism>
<dbReference type="RefSeq" id="WP_188862234.1">
    <property type="nucleotide sequence ID" value="NZ_BMLT01000011.1"/>
</dbReference>
<evidence type="ECO:0000313" key="2">
    <source>
        <dbReference type="EMBL" id="GGO86754.1"/>
    </source>
</evidence>
<keyword evidence="3" id="KW-1185">Reference proteome</keyword>
<sequence>MKTWLTAALLALASTPLLAAPLTEYQSRWAEIKYQLEGSRQEKEFEALNDDIHRELIQQPDDARYLIWSAIIGASYAGARGGLGALKYVKEARSELEQALKLDAGALDGSAYTSLGSLYYQVPGWPIAFGNDKKAEELLRKALAINPDGIDPNYFYADLLVKQKRYDEAVKYLQNAEHAPDRPGRSLADRGRREEVRQLLEKTRLELGDAR</sequence>
<dbReference type="EMBL" id="BMLT01000011">
    <property type="protein sequence ID" value="GGO86754.1"/>
    <property type="molecule type" value="Genomic_DNA"/>
</dbReference>
<comment type="caution">
    <text evidence="2">The sequence shown here is derived from an EMBL/GenBank/DDBJ whole genome shotgun (WGS) entry which is preliminary data.</text>
</comment>
<dbReference type="SUPFAM" id="SSF48452">
    <property type="entry name" value="TPR-like"/>
    <property type="match status" value="1"/>
</dbReference>
<reference evidence="2 3" key="1">
    <citation type="journal article" date="2014" name="Int. J. Syst. Evol. Microbiol.">
        <title>Complete genome sequence of Corynebacterium casei LMG S-19264T (=DSM 44701T), isolated from a smear-ripened cheese.</title>
        <authorList>
            <consortium name="US DOE Joint Genome Institute (JGI-PGF)"/>
            <person name="Walter F."/>
            <person name="Albersmeier A."/>
            <person name="Kalinowski J."/>
            <person name="Ruckert C."/>
        </authorList>
    </citation>
    <scope>NUCLEOTIDE SEQUENCE [LARGE SCALE GENOMIC DNA]</scope>
    <source>
        <strain evidence="2 3">CGMCC 1.7286</strain>
    </source>
</reference>
<accession>A0A917ZLV3</accession>
<proteinExistence type="predicted"/>
<dbReference type="Gene3D" id="1.25.40.10">
    <property type="entry name" value="Tetratricopeptide repeat domain"/>
    <property type="match status" value="1"/>
</dbReference>
<name>A0A917ZLV3_9GAMM</name>
<keyword evidence="1" id="KW-0732">Signal</keyword>
<dbReference type="Pfam" id="PF14559">
    <property type="entry name" value="TPR_19"/>
    <property type="match status" value="1"/>
</dbReference>
<dbReference type="AlphaFoldDB" id="A0A917ZLV3"/>
<dbReference type="Proteomes" id="UP000599578">
    <property type="component" value="Unassembled WGS sequence"/>
</dbReference>
<feature type="signal peptide" evidence="1">
    <location>
        <begin position="1"/>
        <end position="19"/>
    </location>
</feature>
<evidence type="ECO:0008006" key="4">
    <source>
        <dbReference type="Google" id="ProtNLM"/>
    </source>
</evidence>
<feature type="chain" id="PRO_5037894114" description="Tetratricopeptide repeat protein" evidence="1">
    <location>
        <begin position="20"/>
        <end position="211"/>
    </location>
</feature>
<evidence type="ECO:0000256" key="1">
    <source>
        <dbReference type="SAM" id="SignalP"/>
    </source>
</evidence>